<dbReference type="Pfam" id="PF00383">
    <property type="entry name" value="dCMP_cyt_deam_1"/>
    <property type="match status" value="1"/>
</dbReference>
<comment type="similarity">
    <text evidence="2">Belongs to the cytidine and deoxycytidylate deaminase family.</text>
</comment>
<evidence type="ECO:0000259" key="11">
    <source>
        <dbReference type="PROSITE" id="PS51747"/>
    </source>
</evidence>
<comment type="cofactor">
    <cofactor evidence="1 10">
        <name>Zn(2+)</name>
        <dbReference type="ChEBI" id="CHEBI:29105"/>
    </cofactor>
</comment>
<dbReference type="PROSITE" id="PS51747">
    <property type="entry name" value="CYT_DCMP_DEAMINASES_2"/>
    <property type="match status" value="1"/>
</dbReference>
<feature type="binding site" evidence="10">
    <location>
        <position position="82"/>
    </location>
    <ligand>
        <name>Zn(2+)</name>
        <dbReference type="ChEBI" id="CHEBI:29105"/>
        <note>catalytic</note>
    </ligand>
</feature>
<dbReference type="GO" id="GO:0006220">
    <property type="term" value="P:pyrimidine nucleotide metabolic process"/>
    <property type="evidence" value="ECO:0007669"/>
    <property type="project" value="InterPro"/>
</dbReference>
<evidence type="ECO:0000256" key="2">
    <source>
        <dbReference type="ARBA" id="ARBA00006576"/>
    </source>
</evidence>
<dbReference type="AlphaFoldDB" id="A0A2P6N091"/>
<name>A0A2P6N091_9EUKA</name>
<dbReference type="PIRSF" id="PIRSF006019">
    <property type="entry name" value="dCMP_deaminase"/>
    <property type="match status" value="1"/>
</dbReference>
<evidence type="ECO:0000256" key="8">
    <source>
        <dbReference type="ARBA" id="ARBA00041763"/>
    </source>
</evidence>
<dbReference type="GO" id="GO:0004132">
    <property type="term" value="F:dCMP deaminase activity"/>
    <property type="evidence" value="ECO:0007669"/>
    <property type="project" value="UniProtKB-EC"/>
</dbReference>
<dbReference type="OrthoDB" id="6710946at2759"/>
<dbReference type="InterPro" id="IPR035105">
    <property type="entry name" value="Deoxycytidylate_deaminase_dom"/>
</dbReference>
<keyword evidence="6 10" id="KW-0862">Zinc</keyword>
<reference evidence="12 13" key="1">
    <citation type="journal article" date="2018" name="Genome Biol. Evol.">
        <title>Multiple Roots of Fruiting Body Formation in Amoebozoa.</title>
        <authorList>
            <person name="Hillmann F."/>
            <person name="Forbes G."/>
            <person name="Novohradska S."/>
            <person name="Ferling I."/>
            <person name="Riege K."/>
            <person name="Groth M."/>
            <person name="Westermann M."/>
            <person name="Marz M."/>
            <person name="Spaller T."/>
            <person name="Winckler T."/>
            <person name="Schaap P."/>
            <person name="Glockner G."/>
        </authorList>
    </citation>
    <scope>NUCLEOTIDE SEQUENCE [LARGE SCALE GENOMIC DNA]</scope>
    <source>
        <strain evidence="12 13">Jena</strain>
    </source>
</reference>
<dbReference type="InterPro" id="IPR016193">
    <property type="entry name" value="Cytidine_deaminase-like"/>
</dbReference>
<dbReference type="InterPro" id="IPR002125">
    <property type="entry name" value="CMP_dCMP_dom"/>
</dbReference>
<dbReference type="GO" id="GO:0009165">
    <property type="term" value="P:nucleotide biosynthetic process"/>
    <property type="evidence" value="ECO:0007669"/>
    <property type="project" value="UniProtKB-KW"/>
</dbReference>
<comment type="caution">
    <text evidence="12">The sequence shown here is derived from an EMBL/GenBank/DDBJ whole genome shotgun (WGS) entry which is preliminary data.</text>
</comment>
<feature type="binding site" evidence="10">
    <location>
        <position position="108"/>
    </location>
    <ligand>
        <name>Zn(2+)</name>
        <dbReference type="ChEBI" id="CHEBI:29105"/>
        <note>catalytic</note>
    </ligand>
</feature>
<evidence type="ECO:0000256" key="6">
    <source>
        <dbReference type="ARBA" id="ARBA00022833"/>
    </source>
</evidence>
<organism evidence="12 13">
    <name type="scientific">Planoprotostelium fungivorum</name>
    <dbReference type="NCBI Taxonomy" id="1890364"/>
    <lineage>
        <taxon>Eukaryota</taxon>
        <taxon>Amoebozoa</taxon>
        <taxon>Evosea</taxon>
        <taxon>Variosea</taxon>
        <taxon>Cavosteliida</taxon>
        <taxon>Cavosteliaceae</taxon>
        <taxon>Planoprotostelium</taxon>
    </lineage>
</organism>
<dbReference type="PANTHER" id="PTHR11086:SF18">
    <property type="entry name" value="DEOXYCYTIDYLATE DEAMINASE"/>
    <property type="match status" value="1"/>
</dbReference>
<dbReference type="InterPro" id="IPR015517">
    <property type="entry name" value="dCMP_deaminase-rel"/>
</dbReference>
<evidence type="ECO:0000256" key="9">
    <source>
        <dbReference type="PIRSR" id="PIRSR006019-1"/>
    </source>
</evidence>
<dbReference type="GO" id="GO:0005737">
    <property type="term" value="C:cytoplasm"/>
    <property type="evidence" value="ECO:0007669"/>
    <property type="project" value="TreeGrafter"/>
</dbReference>
<dbReference type="STRING" id="1890364.A0A2P6N091"/>
<keyword evidence="5" id="KW-0378">Hydrolase</keyword>
<dbReference type="EMBL" id="MDYQ01000268">
    <property type="protein sequence ID" value="PRP77376.1"/>
    <property type="molecule type" value="Genomic_DNA"/>
</dbReference>
<evidence type="ECO:0000313" key="13">
    <source>
        <dbReference type="Proteomes" id="UP000241769"/>
    </source>
</evidence>
<sequence length="138" mass="15875">MQEKNTKRENYLSWDEYFMSVAFLSAMRSKDPNTQVGACIVNTDNRIVGIGYNGLPTGCEDDQFPWARHGDPLDTKYPFVCHAEMNAILNRNTGDLRHSRIYVALFPCNECSKLIIQSGIKEVVYYGDKYHDDWKKIA</sequence>
<dbReference type="GO" id="GO:0008270">
    <property type="term" value="F:zinc ion binding"/>
    <property type="evidence" value="ECO:0007669"/>
    <property type="project" value="InterPro"/>
</dbReference>
<gene>
    <name evidence="12" type="ORF">PROFUN_14433</name>
</gene>
<evidence type="ECO:0000256" key="4">
    <source>
        <dbReference type="ARBA" id="ARBA00022727"/>
    </source>
</evidence>
<dbReference type="FunFam" id="3.40.140.10:FF:000021">
    <property type="entry name" value="Deoxycytidylate deaminase"/>
    <property type="match status" value="1"/>
</dbReference>
<feature type="domain" description="CMP/dCMP-type deaminase" evidence="11">
    <location>
        <begin position="13"/>
        <end position="138"/>
    </location>
</feature>
<dbReference type="CDD" id="cd01286">
    <property type="entry name" value="deoxycytidylate_deaminase"/>
    <property type="match status" value="1"/>
</dbReference>
<keyword evidence="3 10" id="KW-0479">Metal-binding</keyword>
<evidence type="ECO:0000256" key="10">
    <source>
        <dbReference type="PIRSR" id="PIRSR006019-2"/>
    </source>
</evidence>
<proteinExistence type="inferred from homology"/>
<dbReference type="EC" id="3.5.4.12" evidence="7"/>
<evidence type="ECO:0000256" key="5">
    <source>
        <dbReference type="ARBA" id="ARBA00022801"/>
    </source>
</evidence>
<keyword evidence="13" id="KW-1185">Reference proteome</keyword>
<keyword evidence="4" id="KW-0545">Nucleotide biosynthesis</keyword>
<dbReference type="InterPro" id="IPR016473">
    <property type="entry name" value="dCMP_deaminase"/>
</dbReference>
<evidence type="ECO:0000313" key="12">
    <source>
        <dbReference type="EMBL" id="PRP77376.1"/>
    </source>
</evidence>
<evidence type="ECO:0000256" key="7">
    <source>
        <dbReference type="ARBA" id="ARBA00038938"/>
    </source>
</evidence>
<dbReference type="InterPro" id="IPR016192">
    <property type="entry name" value="APOBEC/CMP_deaminase_Zn-bd"/>
</dbReference>
<dbReference type="Proteomes" id="UP000241769">
    <property type="component" value="Unassembled WGS sequence"/>
</dbReference>
<dbReference type="InParanoid" id="A0A2P6N091"/>
<dbReference type="SUPFAM" id="SSF53927">
    <property type="entry name" value="Cytidine deaminase-like"/>
    <property type="match status" value="1"/>
</dbReference>
<accession>A0A2P6N091</accession>
<feature type="active site" description="Proton donor" evidence="9">
    <location>
        <position position="84"/>
    </location>
</feature>
<dbReference type="PROSITE" id="PS00903">
    <property type="entry name" value="CYT_DCMP_DEAMINASES_1"/>
    <property type="match status" value="1"/>
</dbReference>
<feature type="binding site" evidence="10">
    <location>
        <position position="111"/>
    </location>
    <ligand>
        <name>Zn(2+)</name>
        <dbReference type="ChEBI" id="CHEBI:29105"/>
        <note>catalytic</note>
    </ligand>
</feature>
<evidence type="ECO:0000256" key="3">
    <source>
        <dbReference type="ARBA" id="ARBA00022723"/>
    </source>
</evidence>
<evidence type="ECO:0000256" key="1">
    <source>
        <dbReference type="ARBA" id="ARBA00001947"/>
    </source>
</evidence>
<protein>
    <recommendedName>
        <fullName evidence="8">dCMP deaminase</fullName>
        <ecNumber evidence="7">3.5.4.12</ecNumber>
    </recommendedName>
    <alternativeName>
        <fullName evidence="8">dCMP deaminase</fullName>
    </alternativeName>
</protein>
<dbReference type="Gene3D" id="3.40.140.10">
    <property type="entry name" value="Cytidine Deaminase, domain 2"/>
    <property type="match status" value="1"/>
</dbReference>
<dbReference type="PANTHER" id="PTHR11086">
    <property type="entry name" value="DEOXYCYTIDYLATE DEAMINASE-RELATED"/>
    <property type="match status" value="1"/>
</dbReference>